<dbReference type="EMBL" id="JAQFWP010000021">
    <property type="protein sequence ID" value="MDA2805500.1"/>
    <property type="molecule type" value="Genomic_DNA"/>
</dbReference>
<accession>A0ABT4TLE7</accession>
<protein>
    <submittedName>
        <fullName evidence="3">Uncharacterized protein</fullName>
    </submittedName>
</protein>
<organism evidence="3 4">
    <name type="scientific">Nocardiopsis suaedae</name>
    <dbReference type="NCBI Taxonomy" id="3018444"/>
    <lineage>
        <taxon>Bacteria</taxon>
        <taxon>Bacillati</taxon>
        <taxon>Actinomycetota</taxon>
        <taxon>Actinomycetes</taxon>
        <taxon>Streptosporangiales</taxon>
        <taxon>Nocardiopsidaceae</taxon>
        <taxon>Nocardiopsis</taxon>
    </lineage>
</organism>
<feature type="region of interest" description="Disordered" evidence="1">
    <location>
        <begin position="146"/>
        <end position="229"/>
    </location>
</feature>
<feature type="compositionally biased region" description="Polar residues" evidence="1">
    <location>
        <begin position="179"/>
        <end position="189"/>
    </location>
</feature>
<name>A0ABT4TLE7_9ACTN</name>
<keyword evidence="2" id="KW-1133">Transmembrane helix</keyword>
<feature type="compositionally biased region" description="Low complexity" evidence="1">
    <location>
        <begin position="192"/>
        <end position="213"/>
    </location>
</feature>
<evidence type="ECO:0000313" key="3">
    <source>
        <dbReference type="EMBL" id="MDA2805500.1"/>
    </source>
</evidence>
<comment type="caution">
    <text evidence="3">The sequence shown here is derived from an EMBL/GenBank/DDBJ whole genome shotgun (WGS) entry which is preliminary data.</text>
</comment>
<sequence length="229" mass="23714">MNNDAINRLRVPAAWALLGAVAARMLAGFIGVFGADEVVYGFAVSGHVFFEPTTVGMVALAVFLVTTAPQKTSANAPIVLAGMVMLGLGALMALLTLIMSFVSASDNAQLADGFSDLFSIAGSAAVLAFAFMYLIKVFADPTRVPRAQPAPQMGQMGPMGQPQGFAPPTGGQPAFGADPSQTFAAQPQQGMDPYAPQPQAQQDPYQQAYGQDPAQAYGTGGQPAYGDAY</sequence>
<keyword evidence="2" id="KW-0472">Membrane</keyword>
<feature type="transmembrane region" description="Helical" evidence="2">
    <location>
        <begin position="78"/>
        <end position="102"/>
    </location>
</feature>
<keyword evidence="2" id="KW-0812">Transmembrane</keyword>
<evidence type="ECO:0000256" key="2">
    <source>
        <dbReference type="SAM" id="Phobius"/>
    </source>
</evidence>
<feature type="non-terminal residue" evidence="3">
    <location>
        <position position="229"/>
    </location>
</feature>
<feature type="transmembrane region" description="Helical" evidence="2">
    <location>
        <begin position="39"/>
        <end position="66"/>
    </location>
</feature>
<keyword evidence="4" id="KW-1185">Reference proteome</keyword>
<proteinExistence type="predicted"/>
<feature type="compositionally biased region" description="Low complexity" evidence="1">
    <location>
        <begin position="147"/>
        <end position="168"/>
    </location>
</feature>
<feature type="transmembrane region" description="Helical" evidence="2">
    <location>
        <begin position="12"/>
        <end position="33"/>
    </location>
</feature>
<evidence type="ECO:0000256" key="1">
    <source>
        <dbReference type="SAM" id="MobiDB-lite"/>
    </source>
</evidence>
<feature type="transmembrane region" description="Helical" evidence="2">
    <location>
        <begin position="117"/>
        <end position="139"/>
    </location>
</feature>
<evidence type="ECO:0000313" key="4">
    <source>
        <dbReference type="Proteomes" id="UP001165685"/>
    </source>
</evidence>
<reference evidence="3" key="1">
    <citation type="submission" date="2023-01" db="EMBL/GenBank/DDBJ databases">
        <title>Draft genome sequence of Nocardiopsis sp. LSu2-4 isolated from halophytes.</title>
        <authorList>
            <person name="Duangmal K."/>
            <person name="Chantavorakit T."/>
        </authorList>
    </citation>
    <scope>NUCLEOTIDE SEQUENCE</scope>
    <source>
        <strain evidence="3">LSu2-4</strain>
    </source>
</reference>
<gene>
    <name evidence="3" type="ORF">O4U47_13340</name>
</gene>
<dbReference type="Proteomes" id="UP001165685">
    <property type="component" value="Unassembled WGS sequence"/>
</dbReference>